<sequence length="766" mass="82354">MASNFCLKIVFILNLIFVYTNADDKIFSVISYGAKADGVTDDSEVFLKAWMDACKWNGEATFFIPLGTYMIYGANFIGPCKGSLIVKIQGVIKASTNPKIFCKDSWISFEHLINLEIEGGGTLDGQGASAWKNPQCATRPYTIGLSSIQNAIVHDIHAINSKMFHFDVYNCNNVTLSHVNIIAPSDSPNTDGIHISTSSNIRVFDSNIGTGDDCISIFAGSQNVNISGVTCGPGHGISIGSLGNKPNEVVKDVHVKNCTLIATQNGMRIKTWASSNVGEATSISFEDIIMDKVNNPIIIDQHYCPSHTCSFQKSLVQIKDVIFNNIRGTSNSLVAVNFNCSSSLPCQKINLNDIKLITDNNAKPTIASCANAIGHATGIELPPIFILNLIFVCTNADDKIFSVISYGAKADGVTDDSEVFLKAWMDACKWNGEATFFIPLGTYMIYGANFNGPCKGSLIVKIQGVIKASTNPKIFCKGSWISFEYLNNLEIEGGGTLDGQGASAWGQSQCATRPYTIGLSSIQNAIVHDIHAINSKMFHFDVYNCNNVTLSHVNIIAPSDSPNTDGIHISTSSNIRVFDSNIGTGDDCISIFAGSQNVNISGVTCGPGHGISIGSLGNKPNEVVKDVHVKNCTLIATQNGMRIKTWASSNVGEATSISFEDIIMDKVNNPIIIDQHYCPSHTCSFQKSLVQIKDVTFNNIRGTSNSLVAVNFNCSSSLPCQKINLNDIKLITDNNAKPTIASCANAIGHATGIELPPSCLKPALES</sequence>
<dbReference type="OrthoDB" id="187139at2759"/>
<name>A0A9J6AYH8_SOLCO</name>
<evidence type="ECO:0000256" key="9">
    <source>
        <dbReference type="RuleBase" id="RU361169"/>
    </source>
</evidence>
<keyword evidence="5 9" id="KW-0378">Hydrolase</keyword>
<keyword evidence="10" id="KW-0732">Signal</keyword>
<dbReference type="SUPFAM" id="SSF51126">
    <property type="entry name" value="Pectin lyase-like"/>
    <property type="match status" value="2"/>
</dbReference>
<evidence type="ECO:0000313" key="11">
    <source>
        <dbReference type="EMBL" id="KAG5629330.1"/>
    </source>
</evidence>
<keyword evidence="6 9" id="KW-0326">Glycosidase</keyword>
<dbReference type="Pfam" id="PF00295">
    <property type="entry name" value="Glyco_hydro_28"/>
    <property type="match status" value="2"/>
</dbReference>
<dbReference type="InterPro" id="IPR000743">
    <property type="entry name" value="Glyco_hydro_28"/>
</dbReference>
<dbReference type="Gene3D" id="2.160.20.10">
    <property type="entry name" value="Single-stranded right-handed beta-helix, Pectin lyase-like"/>
    <property type="match status" value="2"/>
</dbReference>
<evidence type="ECO:0000256" key="10">
    <source>
        <dbReference type="SAM" id="SignalP"/>
    </source>
</evidence>
<proteinExistence type="inferred from homology"/>
<evidence type="ECO:0000256" key="3">
    <source>
        <dbReference type="ARBA" id="ARBA00022512"/>
    </source>
</evidence>
<comment type="similarity">
    <text evidence="2 9">Belongs to the glycosyl hydrolase 28 family.</text>
</comment>
<dbReference type="InterPro" id="IPR006626">
    <property type="entry name" value="PbH1"/>
</dbReference>
<reference evidence="11 12" key="1">
    <citation type="submission" date="2020-09" db="EMBL/GenBank/DDBJ databases">
        <title>De no assembly of potato wild relative species, Solanum commersonii.</title>
        <authorList>
            <person name="Cho K."/>
        </authorList>
    </citation>
    <scope>NUCLEOTIDE SEQUENCE [LARGE SCALE GENOMIC DNA]</scope>
    <source>
        <strain evidence="11">LZ3.2</strain>
        <tissue evidence="11">Leaf</tissue>
    </source>
</reference>
<dbReference type="PROSITE" id="PS00502">
    <property type="entry name" value="POLYGALACTURONASE"/>
    <property type="match status" value="2"/>
</dbReference>
<evidence type="ECO:0000256" key="7">
    <source>
        <dbReference type="ARBA" id="ARBA00023316"/>
    </source>
</evidence>
<dbReference type="InterPro" id="IPR011050">
    <property type="entry name" value="Pectin_lyase_fold/virulence"/>
</dbReference>
<organism evidence="11 12">
    <name type="scientific">Solanum commersonii</name>
    <name type="common">Commerson's wild potato</name>
    <name type="synonym">Commerson's nightshade</name>
    <dbReference type="NCBI Taxonomy" id="4109"/>
    <lineage>
        <taxon>Eukaryota</taxon>
        <taxon>Viridiplantae</taxon>
        <taxon>Streptophyta</taxon>
        <taxon>Embryophyta</taxon>
        <taxon>Tracheophyta</taxon>
        <taxon>Spermatophyta</taxon>
        <taxon>Magnoliopsida</taxon>
        <taxon>eudicotyledons</taxon>
        <taxon>Gunneridae</taxon>
        <taxon>Pentapetalae</taxon>
        <taxon>asterids</taxon>
        <taxon>lamiids</taxon>
        <taxon>Solanales</taxon>
        <taxon>Solanaceae</taxon>
        <taxon>Solanoideae</taxon>
        <taxon>Solaneae</taxon>
        <taxon>Solanum</taxon>
    </lineage>
</organism>
<keyword evidence="3" id="KW-0134">Cell wall</keyword>
<evidence type="ECO:0008006" key="13">
    <source>
        <dbReference type="Google" id="ProtNLM"/>
    </source>
</evidence>
<gene>
    <name evidence="11" type="ORF">H5410_001047</name>
</gene>
<evidence type="ECO:0000256" key="6">
    <source>
        <dbReference type="ARBA" id="ARBA00023295"/>
    </source>
</evidence>
<dbReference type="Proteomes" id="UP000824120">
    <property type="component" value="Chromosome 1"/>
</dbReference>
<feature type="chain" id="PRO_5039922314" description="Polygalacturonase" evidence="10">
    <location>
        <begin position="23"/>
        <end position="766"/>
    </location>
</feature>
<keyword evidence="7" id="KW-0961">Cell wall biogenesis/degradation</keyword>
<dbReference type="EMBL" id="JACXVP010000001">
    <property type="protein sequence ID" value="KAG5629330.1"/>
    <property type="molecule type" value="Genomic_DNA"/>
</dbReference>
<comment type="subcellular location">
    <subcellularLocation>
        <location evidence="1">Secreted</location>
        <location evidence="1">Cell wall</location>
    </subcellularLocation>
</comment>
<dbReference type="InterPro" id="IPR012334">
    <property type="entry name" value="Pectin_lyas_fold"/>
</dbReference>
<dbReference type="GO" id="GO:0005975">
    <property type="term" value="P:carbohydrate metabolic process"/>
    <property type="evidence" value="ECO:0007669"/>
    <property type="project" value="InterPro"/>
</dbReference>
<feature type="active site" evidence="8">
    <location>
        <position position="235"/>
    </location>
</feature>
<accession>A0A9J6AYH8</accession>
<feature type="signal peptide" evidence="10">
    <location>
        <begin position="1"/>
        <end position="22"/>
    </location>
</feature>
<dbReference type="PANTHER" id="PTHR31375">
    <property type="match status" value="1"/>
</dbReference>
<dbReference type="GO" id="GO:0071555">
    <property type="term" value="P:cell wall organization"/>
    <property type="evidence" value="ECO:0007669"/>
    <property type="project" value="UniProtKB-KW"/>
</dbReference>
<evidence type="ECO:0000313" key="12">
    <source>
        <dbReference type="Proteomes" id="UP000824120"/>
    </source>
</evidence>
<dbReference type="SMART" id="SM00710">
    <property type="entry name" value="PbH1"/>
    <property type="match status" value="8"/>
</dbReference>
<feature type="active site" evidence="8">
    <location>
        <position position="609"/>
    </location>
</feature>
<comment type="caution">
    <text evidence="11">The sequence shown here is derived from an EMBL/GenBank/DDBJ whole genome shotgun (WGS) entry which is preliminary data.</text>
</comment>
<keyword evidence="12" id="KW-1185">Reference proteome</keyword>
<dbReference type="FunFam" id="2.160.20.10:FF:000004">
    <property type="entry name" value="Pectin lyase-like superfamily protein"/>
    <property type="match status" value="2"/>
</dbReference>
<dbReference type="AlphaFoldDB" id="A0A9J6AYH8"/>
<evidence type="ECO:0000256" key="5">
    <source>
        <dbReference type="ARBA" id="ARBA00022801"/>
    </source>
</evidence>
<dbReference type="GO" id="GO:0004650">
    <property type="term" value="F:polygalacturonase activity"/>
    <property type="evidence" value="ECO:0007669"/>
    <property type="project" value="InterPro"/>
</dbReference>
<keyword evidence="4" id="KW-0964">Secreted</keyword>
<evidence type="ECO:0000256" key="8">
    <source>
        <dbReference type="PROSITE-ProRule" id="PRU10052"/>
    </source>
</evidence>
<evidence type="ECO:0000256" key="2">
    <source>
        <dbReference type="ARBA" id="ARBA00008834"/>
    </source>
</evidence>
<evidence type="ECO:0000256" key="4">
    <source>
        <dbReference type="ARBA" id="ARBA00022525"/>
    </source>
</evidence>
<evidence type="ECO:0000256" key="1">
    <source>
        <dbReference type="ARBA" id="ARBA00004191"/>
    </source>
</evidence>
<protein>
    <recommendedName>
        <fullName evidence="13">Polygalacturonase</fullName>
    </recommendedName>
</protein>